<feature type="transmembrane region" description="Helical" evidence="6">
    <location>
        <begin position="341"/>
        <end position="362"/>
    </location>
</feature>
<dbReference type="Pfam" id="PF07690">
    <property type="entry name" value="MFS_1"/>
    <property type="match status" value="1"/>
</dbReference>
<dbReference type="GO" id="GO:0022857">
    <property type="term" value="F:transmembrane transporter activity"/>
    <property type="evidence" value="ECO:0007669"/>
    <property type="project" value="InterPro"/>
</dbReference>
<dbReference type="InterPro" id="IPR011701">
    <property type="entry name" value="MFS"/>
</dbReference>
<dbReference type="Gene3D" id="1.20.1250.20">
    <property type="entry name" value="MFS general substrate transporter like domains"/>
    <property type="match status" value="2"/>
</dbReference>
<accession>A0AA38REM8</accession>
<reference evidence="8" key="1">
    <citation type="submission" date="2022-07" db="EMBL/GenBank/DDBJ databases">
        <title>Fungi with potential for degradation of polypropylene.</title>
        <authorList>
            <person name="Gostincar C."/>
        </authorList>
    </citation>
    <scope>NUCLEOTIDE SEQUENCE</scope>
    <source>
        <strain evidence="8">EXF-13308</strain>
    </source>
</reference>
<feature type="transmembrane region" description="Helical" evidence="6">
    <location>
        <begin position="458"/>
        <end position="482"/>
    </location>
</feature>
<evidence type="ECO:0000256" key="5">
    <source>
        <dbReference type="ARBA" id="ARBA00023136"/>
    </source>
</evidence>
<evidence type="ECO:0000313" key="9">
    <source>
        <dbReference type="Proteomes" id="UP001174694"/>
    </source>
</evidence>
<evidence type="ECO:0000313" key="8">
    <source>
        <dbReference type="EMBL" id="KAJ9136555.1"/>
    </source>
</evidence>
<protein>
    <submittedName>
        <fullName evidence="8">MFS general substrate transporter</fullName>
    </submittedName>
</protein>
<dbReference type="InterPro" id="IPR036259">
    <property type="entry name" value="MFS_trans_sf"/>
</dbReference>
<organism evidence="8 9">
    <name type="scientific">Pleurostoma richardsiae</name>
    <dbReference type="NCBI Taxonomy" id="41990"/>
    <lineage>
        <taxon>Eukaryota</taxon>
        <taxon>Fungi</taxon>
        <taxon>Dikarya</taxon>
        <taxon>Ascomycota</taxon>
        <taxon>Pezizomycotina</taxon>
        <taxon>Sordariomycetes</taxon>
        <taxon>Sordariomycetidae</taxon>
        <taxon>Calosphaeriales</taxon>
        <taxon>Pleurostomataceae</taxon>
        <taxon>Pleurostoma</taxon>
    </lineage>
</organism>
<keyword evidence="9" id="KW-1185">Reference proteome</keyword>
<feature type="transmembrane region" description="Helical" evidence="6">
    <location>
        <begin position="148"/>
        <end position="168"/>
    </location>
</feature>
<comment type="caution">
    <text evidence="8">The sequence shown here is derived from an EMBL/GenBank/DDBJ whole genome shotgun (WGS) entry which is preliminary data.</text>
</comment>
<evidence type="ECO:0000256" key="6">
    <source>
        <dbReference type="SAM" id="Phobius"/>
    </source>
</evidence>
<keyword evidence="2" id="KW-0813">Transport</keyword>
<dbReference type="AlphaFoldDB" id="A0AA38REM8"/>
<dbReference type="PROSITE" id="PS50850">
    <property type="entry name" value="MFS"/>
    <property type="match status" value="1"/>
</dbReference>
<dbReference type="PANTHER" id="PTHR43791">
    <property type="entry name" value="PERMEASE-RELATED"/>
    <property type="match status" value="1"/>
</dbReference>
<feature type="transmembrane region" description="Helical" evidence="6">
    <location>
        <begin position="113"/>
        <end position="136"/>
    </location>
</feature>
<sequence length="527" mass="58897">MAPLEKGPSATAEPQDDIAAGSISEIPAAEHNNKGLLDSYDLKKIDRAAEFLANNGPYPRMTPEQEKKILKKVDAWLIPTLMFMATLSAIDKVELATAALYGFSTDNGLHGQQYSWCSSILSIGMIVGTFPMTYVVHRLPTAKTIACCSVLWSTMTLLMSIQSGFAGIMTLRFFMGFFESIISPGYLLIVGNFWKSREQPWRLAIISSATSSVFNGFWSWVVGQIPEDAPLQRWQYLFLITGSINVCYSIYLYFYLPDSPMNAHFLTQEEKWHAIKRVADNKIGIENHTWKWSQALETVVDAKFWLQFFFNIAINISNGALINFSPIIVKGLGYSSQTSSLLGMPNGVLSSISSVIFCYLAGRWTNRRCLCVIIACIPPLVGTVLVYALPRSNMVAQMFGLYLMYFYWGPYATAQTLPVANTAGHTKRAVTYSMLHVGYGVGNMIGPQTFRENQAPRYTGGIIASLVTFCASAGFMGLYWIVAAWQNKAKDNKYGTVPELDTEEVDVLVHEYLDKTDVEQEYFRYTT</sequence>
<proteinExistence type="predicted"/>
<feature type="transmembrane region" description="Helical" evidence="6">
    <location>
        <begin position="429"/>
        <end position="446"/>
    </location>
</feature>
<feature type="transmembrane region" description="Helical" evidence="6">
    <location>
        <begin position="395"/>
        <end position="417"/>
    </location>
</feature>
<feature type="domain" description="Major facilitator superfamily (MFS) profile" evidence="7">
    <location>
        <begin position="77"/>
        <end position="488"/>
    </location>
</feature>
<keyword evidence="4 6" id="KW-1133">Transmembrane helix</keyword>
<keyword evidence="5 6" id="KW-0472">Membrane</keyword>
<evidence type="ECO:0000256" key="3">
    <source>
        <dbReference type="ARBA" id="ARBA00022692"/>
    </source>
</evidence>
<feature type="transmembrane region" description="Helical" evidence="6">
    <location>
        <begin position="308"/>
        <end position="329"/>
    </location>
</feature>
<feature type="transmembrane region" description="Helical" evidence="6">
    <location>
        <begin position="201"/>
        <end position="222"/>
    </location>
</feature>
<evidence type="ECO:0000256" key="1">
    <source>
        <dbReference type="ARBA" id="ARBA00004141"/>
    </source>
</evidence>
<evidence type="ECO:0000256" key="4">
    <source>
        <dbReference type="ARBA" id="ARBA00022989"/>
    </source>
</evidence>
<dbReference type="GO" id="GO:0016020">
    <property type="term" value="C:membrane"/>
    <property type="evidence" value="ECO:0007669"/>
    <property type="project" value="UniProtKB-SubCell"/>
</dbReference>
<dbReference type="InterPro" id="IPR020846">
    <property type="entry name" value="MFS_dom"/>
</dbReference>
<keyword evidence="3 6" id="KW-0812">Transmembrane</keyword>
<dbReference type="SUPFAM" id="SSF103473">
    <property type="entry name" value="MFS general substrate transporter"/>
    <property type="match status" value="1"/>
</dbReference>
<feature type="transmembrane region" description="Helical" evidence="6">
    <location>
        <begin position="174"/>
        <end position="194"/>
    </location>
</feature>
<feature type="transmembrane region" description="Helical" evidence="6">
    <location>
        <begin position="234"/>
        <end position="256"/>
    </location>
</feature>
<gene>
    <name evidence="8" type="ORF">NKR23_g9755</name>
</gene>
<name>A0AA38REM8_9PEZI</name>
<evidence type="ECO:0000259" key="7">
    <source>
        <dbReference type="PROSITE" id="PS50850"/>
    </source>
</evidence>
<dbReference type="EMBL" id="JANBVO010000039">
    <property type="protein sequence ID" value="KAJ9136555.1"/>
    <property type="molecule type" value="Genomic_DNA"/>
</dbReference>
<evidence type="ECO:0000256" key="2">
    <source>
        <dbReference type="ARBA" id="ARBA00022448"/>
    </source>
</evidence>
<dbReference type="PANTHER" id="PTHR43791:SF41">
    <property type="entry name" value="MAJOR FACILITATOR SUPERFAMILY (MFS) PROFILE DOMAIN-CONTAINING PROTEIN"/>
    <property type="match status" value="1"/>
</dbReference>
<feature type="transmembrane region" description="Helical" evidence="6">
    <location>
        <begin position="75"/>
        <end position="93"/>
    </location>
</feature>
<dbReference type="Proteomes" id="UP001174694">
    <property type="component" value="Unassembled WGS sequence"/>
</dbReference>
<feature type="transmembrane region" description="Helical" evidence="6">
    <location>
        <begin position="369"/>
        <end position="389"/>
    </location>
</feature>
<comment type="subcellular location">
    <subcellularLocation>
        <location evidence="1">Membrane</location>
        <topology evidence="1">Multi-pass membrane protein</topology>
    </subcellularLocation>
</comment>